<dbReference type="Pfam" id="PF00465">
    <property type="entry name" value="Fe-ADH"/>
    <property type="match status" value="1"/>
</dbReference>
<evidence type="ECO:0000313" key="4">
    <source>
        <dbReference type="EMBL" id="QUC07520.1"/>
    </source>
</evidence>
<dbReference type="PANTHER" id="PTHR11496:SF104">
    <property type="entry name" value="3-DEOXY-ALPHA-D-MANNO-OCTULOSONATE 8-OXIDASE"/>
    <property type="match status" value="1"/>
</dbReference>
<dbReference type="SUPFAM" id="SSF56796">
    <property type="entry name" value="Dehydroquinate synthase-like"/>
    <property type="match status" value="1"/>
</dbReference>
<dbReference type="InterPro" id="IPR039697">
    <property type="entry name" value="Alcohol_dehydrogenase_Fe"/>
</dbReference>
<dbReference type="Gene3D" id="1.20.1090.10">
    <property type="entry name" value="Dehydroquinate synthase-like - alpha domain"/>
    <property type="match status" value="1"/>
</dbReference>
<name>A0ABX7Y2Y6_9ACTN</name>
<evidence type="ECO:0000256" key="1">
    <source>
        <dbReference type="ARBA" id="ARBA00023002"/>
    </source>
</evidence>
<dbReference type="EMBL" id="CP072384">
    <property type="protein sequence ID" value="QUC07520.1"/>
    <property type="molecule type" value="Genomic_DNA"/>
</dbReference>
<evidence type="ECO:0000313" key="5">
    <source>
        <dbReference type="Proteomes" id="UP000678513"/>
    </source>
</evidence>
<evidence type="ECO:0000259" key="3">
    <source>
        <dbReference type="Pfam" id="PF25137"/>
    </source>
</evidence>
<dbReference type="InterPro" id="IPR056798">
    <property type="entry name" value="ADH_Fe_C"/>
</dbReference>
<protein>
    <submittedName>
        <fullName evidence="4">Iron-containing alcohol dehydrogenase</fullName>
    </submittedName>
</protein>
<dbReference type="CDD" id="cd08185">
    <property type="entry name" value="Fe-ADH-like"/>
    <property type="match status" value="1"/>
</dbReference>
<dbReference type="RefSeq" id="WP_212322045.1">
    <property type="nucleotide sequence ID" value="NZ_AP024463.1"/>
</dbReference>
<feature type="domain" description="Alcohol dehydrogenase iron-type/glycerol dehydrogenase GldA" evidence="2">
    <location>
        <begin position="9"/>
        <end position="181"/>
    </location>
</feature>
<dbReference type="Pfam" id="PF25137">
    <property type="entry name" value="ADH_Fe_C"/>
    <property type="match status" value="1"/>
</dbReference>
<feature type="domain" description="Fe-containing alcohol dehydrogenase-like C-terminal" evidence="3">
    <location>
        <begin position="195"/>
        <end position="388"/>
    </location>
</feature>
<keyword evidence="1" id="KW-0560">Oxidoreductase</keyword>
<evidence type="ECO:0000259" key="2">
    <source>
        <dbReference type="Pfam" id="PF00465"/>
    </source>
</evidence>
<proteinExistence type="predicted"/>
<organism evidence="4 5">
    <name type="scientific">Arachnia rubra</name>
    <dbReference type="NCBI Taxonomy" id="1547448"/>
    <lineage>
        <taxon>Bacteria</taxon>
        <taxon>Bacillati</taxon>
        <taxon>Actinomycetota</taxon>
        <taxon>Actinomycetes</taxon>
        <taxon>Propionibacteriales</taxon>
        <taxon>Propionibacteriaceae</taxon>
        <taxon>Arachnia</taxon>
    </lineage>
</organism>
<dbReference type="InterPro" id="IPR001670">
    <property type="entry name" value="ADH_Fe/GldA"/>
</dbReference>
<dbReference type="Proteomes" id="UP000678513">
    <property type="component" value="Chromosome"/>
</dbReference>
<reference evidence="4 5" key="1">
    <citation type="submission" date="2021-03" db="EMBL/GenBank/DDBJ databases">
        <title>Human Oral Microbial Genomes.</title>
        <authorList>
            <person name="Johnston C.D."/>
            <person name="Chen T."/>
            <person name="Dewhirst F.E."/>
        </authorList>
    </citation>
    <scope>NUCLEOTIDE SEQUENCE [LARGE SCALE GENOMIC DNA]</scope>
    <source>
        <strain evidence="4 5">DSMZ 100122</strain>
    </source>
</reference>
<dbReference type="PANTHER" id="PTHR11496">
    <property type="entry name" value="ALCOHOL DEHYDROGENASE"/>
    <property type="match status" value="1"/>
</dbReference>
<dbReference type="Gene3D" id="3.40.50.1970">
    <property type="match status" value="1"/>
</dbReference>
<sequence length="389" mass="42414">MFTVDTYTPTRVIFGAGRLEELASVELPGTKALICVTADGLMEKIGVQQRVLDLLAKNNVEAAIFSDITPNPNRETVMAAAALAEREGCDFFIGLGGGSSIDVAKATAIIAKNGGDLWDYAEVGSGGRKPVQVAAPIITIATTCGTGTETDQYCVITKEETAEKIDFTMDALFPTLSIIDPELMVSLPKNQTMFQGFDAFFHNAECYITNNNQNRLLDLFTIDGFTTVYQWLPKALENGSNLEARTNMAYGANILGGYAMAHCFVTTHHIIGQAMGGVFPKVPHGATLILIAKEFYRLWAPKFPEFFDAMGKLLGVEPDPAQPGTGFSRAVEQLMEVTGASDLKMSDFGIDPAEFQRIADNTVDVIGIDWDRYVMSKEEIVQLLEKSYR</sequence>
<accession>A0ABX7Y2Y6</accession>
<gene>
    <name evidence="4" type="ORF">J5A65_11355</name>
</gene>
<keyword evidence="5" id="KW-1185">Reference proteome</keyword>